<dbReference type="InterPro" id="IPR003653">
    <property type="entry name" value="Peptidase_C48_C"/>
</dbReference>
<dbReference type="GO" id="GO:0008234">
    <property type="term" value="F:cysteine-type peptidase activity"/>
    <property type="evidence" value="ECO:0007669"/>
    <property type="project" value="InterPro"/>
</dbReference>
<dbReference type="AlphaFoldDB" id="A0A9Q1KBJ4"/>
<organism evidence="5 6">
    <name type="scientific">Carnegiea gigantea</name>
    <dbReference type="NCBI Taxonomy" id="171969"/>
    <lineage>
        <taxon>Eukaryota</taxon>
        <taxon>Viridiplantae</taxon>
        <taxon>Streptophyta</taxon>
        <taxon>Embryophyta</taxon>
        <taxon>Tracheophyta</taxon>
        <taxon>Spermatophyta</taxon>
        <taxon>Magnoliopsida</taxon>
        <taxon>eudicotyledons</taxon>
        <taxon>Gunneridae</taxon>
        <taxon>Pentapetalae</taxon>
        <taxon>Caryophyllales</taxon>
        <taxon>Cactineae</taxon>
        <taxon>Cactaceae</taxon>
        <taxon>Cactoideae</taxon>
        <taxon>Echinocereeae</taxon>
        <taxon>Carnegiea</taxon>
    </lineage>
</organism>
<dbReference type="OrthoDB" id="1694156at2759"/>
<evidence type="ECO:0000259" key="4">
    <source>
        <dbReference type="Pfam" id="PF02902"/>
    </source>
</evidence>
<dbReference type="GO" id="GO:0006508">
    <property type="term" value="P:proteolysis"/>
    <property type="evidence" value="ECO:0007669"/>
    <property type="project" value="UniProtKB-KW"/>
</dbReference>
<comment type="caution">
    <text evidence="5">The sequence shown here is derived from an EMBL/GenBank/DDBJ whole genome shotgun (WGS) entry which is preliminary data.</text>
</comment>
<evidence type="ECO:0000313" key="5">
    <source>
        <dbReference type="EMBL" id="KAJ8440450.1"/>
    </source>
</evidence>
<gene>
    <name evidence="5" type="ORF">Cgig2_013609</name>
</gene>
<evidence type="ECO:0000256" key="3">
    <source>
        <dbReference type="ARBA" id="ARBA00022801"/>
    </source>
</evidence>
<evidence type="ECO:0000256" key="1">
    <source>
        <dbReference type="ARBA" id="ARBA00005234"/>
    </source>
</evidence>
<dbReference type="Gene3D" id="3.40.395.10">
    <property type="entry name" value="Adenoviral Proteinase, Chain A"/>
    <property type="match status" value="1"/>
</dbReference>
<sequence length="178" mass="20529">MTLFEITQGHWLLLVADLHERCFFMYDSLWSPADKNRQELMESTISLVLVFLRSTTYADATQTIVHDIFEPGLVMYMLSYLFHSGHDYGVFVMSCMELLSLKANGFHFDQDYIAHYRDKCLLSFLYGRVAHFPEHLTGWSTTCPTLSPLQPGLHNSLLVACELHACLCRRPCQMTHSK</sequence>
<proteinExistence type="inferred from homology"/>
<dbReference type="Proteomes" id="UP001153076">
    <property type="component" value="Unassembled WGS sequence"/>
</dbReference>
<accession>A0A9Q1KBJ4</accession>
<dbReference type="EMBL" id="JAKOGI010000189">
    <property type="protein sequence ID" value="KAJ8440450.1"/>
    <property type="molecule type" value="Genomic_DNA"/>
</dbReference>
<evidence type="ECO:0000313" key="6">
    <source>
        <dbReference type="Proteomes" id="UP001153076"/>
    </source>
</evidence>
<keyword evidence="2" id="KW-0645">Protease</keyword>
<name>A0A9Q1KBJ4_9CARY</name>
<dbReference type="SUPFAM" id="SSF54001">
    <property type="entry name" value="Cysteine proteinases"/>
    <property type="match status" value="1"/>
</dbReference>
<dbReference type="Pfam" id="PF02902">
    <property type="entry name" value="Peptidase_C48"/>
    <property type="match status" value="1"/>
</dbReference>
<protein>
    <recommendedName>
        <fullName evidence="4">Ubiquitin-like protease family profile domain-containing protein</fullName>
    </recommendedName>
</protein>
<evidence type="ECO:0000256" key="2">
    <source>
        <dbReference type="ARBA" id="ARBA00022670"/>
    </source>
</evidence>
<reference evidence="5" key="1">
    <citation type="submission" date="2022-04" db="EMBL/GenBank/DDBJ databases">
        <title>Carnegiea gigantea Genome sequencing and assembly v2.</title>
        <authorList>
            <person name="Copetti D."/>
            <person name="Sanderson M.J."/>
            <person name="Burquez A."/>
            <person name="Wojciechowski M.F."/>
        </authorList>
    </citation>
    <scope>NUCLEOTIDE SEQUENCE</scope>
    <source>
        <strain evidence="5">SGP5-SGP5p</strain>
        <tissue evidence="5">Aerial part</tissue>
    </source>
</reference>
<keyword evidence="6" id="KW-1185">Reference proteome</keyword>
<comment type="similarity">
    <text evidence="1">Belongs to the peptidase C48 family.</text>
</comment>
<dbReference type="InterPro" id="IPR038765">
    <property type="entry name" value="Papain-like_cys_pep_sf"/>
</dbReference>
<keyword evidence="3" id="KW-0378">Hydrolase</keyword>
<feature type="domain" description="Ubiquitin-like protease family profile" evidence="4">
    <location>
        <begin position="5"/>
        <end position="103"/>
    </location>
</feature>